<name>A0AA39SXT4_ACESA</name>
<evidence type="ECO:0000313" key="2">
    <source>
        <dbReference type="Proteomes" id="UP001168877"/>
    </source>
</evidence>
<evidence type="ECO:0000313" key="1">
    <source>
        <dbReference type="EMBL" id="KAK0601672.1"/>
    </source>
</evidence>
<organism evidence="1 2">
    <name type="scientific">Acer saccharum</name>
    <name type="common">Sugar maple</name>
    <dbReference type="NCBI Taxonomy" id="4024"/>
    <lineage>
        <taxon>Eukaryota</taxon>
        <taxon>Viridiplantae</taxon>
        <taxon>Streptophyta</taxon>
        <taxon>Embryophyta</taxon>
        <taxon>Tracheophyta</taxon>
        <taxon>Spermatophyta</taxon>
        <taxon>Magnoliopsida</taxon>
        <taxon>eudicotyledons</taxon>
        <taxon>Gunneridae</taxon>
        <taxon>Pentapetalae</taxon>
        <taxon>rosids</taxon>
        <taxon>malvids</taxon>
        <taxon>Sapindales</taxon>
        <taxon>Sapindaceae</taxon>
        <taxon>Hippocastanoideae</taxon>
        <taxon>Acereae</taxon>
        <taxon>Acer</taxon>
    </lineage>
</organism>
<accession>A0AA39SXT4</accession>
<keyword evidence="2" id="KW-1185">Reference proteome</keyword>
<proteinExistence type="predicted"/>
<sequence length="185" mass="20834">MVLDLDTGHLGFGLRHLLKILVGVVTTHSPDDRRLVVVAATDAPIASVASEVRVSRKCVCLESCDWWIVGSRGLPAWHQRLELVGNVFVSCDWWIVGSRGLPAWHQRLYGTKHRSPEAAEVHCSKSRVYGFEFLKEVAIPRMLKKDTGQLDDRDWIDRTERSMQGEGYGSVCEDDHFMCIAICKA</sequence>
<reference evidence="1" key="1">
    <citation type="journal article" date="2022" name="Plant J.">
        <title>Strategies of tolerance reflected in two North American maple genomes.</title>
        <authorList>
            <person name="McEvoy S.L."/>
            <person name="Sezen U.U."/>
            <person name="Trouern-Trend A."/>
            <person name="McMahon S.M."/>
            <person name="Schaberg P.G."/>
            <person name="Yang J."/>
            <person name="Wegrzyn J.L."/>
            <person name="Swenson N.G."/>
        </authorList>
    </citation>
    <scope>NUCLEOTIDE SEQUENCE</scope>
    <source>
        <strain evidence="1">NS2018</strain>
    </source>
</reference>
<dbReference type="EMBL" id="JAUESC010000003">
    <property type="protein sequence ID" value="KAK0601672.1"/>
    <property type="molecule type" value="Genomic_DNA"/>
</dbReference>
<gene>
    <name evidence="1" type="ORF">LWI29_026303</name>
</gene>
<dbReference type="AlphaFoldDB" id="A0AA39SXT4"/>
<dbReference type="Proteomes" id="UP001168877">
    <property type="component" value="Unassembled WGS sequence"/>
</dbReference>
<comment type="caution">
    <text evidence="1">The sequence shown here is derived from an EMBL/GenBank/DDBJ whole genome shotgun (WGS) entry which is preliminary data.</text>
</comment>
<protein>
    <submittedName>
        <fullName evidence="1">Uncharacterized protein</fullName>
    </submittedName>
</protein>
<reference evidence="1" key="2">
    <citation type="submission" date="2023-06" db="EMBL/GenBank/DDBJ databases">
        <authorList>
            <person name="Swenson N.G."/>
            <person name="Wegrzyn J.L."/>
            <person name="Mcevoy S.L."/>
        </authorList>
    </citation>
    <scope>NUCLEOTIDE SEQUENCE</scope>
    <source>
        <strain evidence="1">NS2018</strain>
        <tissue evidence="1">Leaf</tissue>
    </source>
</reference>